<dbReference type="InterPro" id="IPR000668">
    <property type="entry name" value="Peptidase_C1A_C"/>
</dbReference>
<feature type="domain" description="Cathepsin propeptide inhibitor" evidence="9">
    <location>
        <begin position="41"/>
        <end position="98"/>
    </location>
</feature>
<keyword evidence="11" id="KW-1185">Reference proteome</keyword>
<dbReference type="OrthoDB" id="10253408at2759"/>
<evidence type="ECO:0000256" key="5">
    <source>
        <dbReference type="ARBA" id="ARBA00022807"/>
    </source>
</evidence>
<feature type="chain" id="PRO_5019855976" evidence="7">
    <location>
        <begin position="27"/>
        <end position="364"/>
    </location>
</feature>
<dbReference type="SUPFAM" id="SSF54001">
    <property type="entry name" value="Cysteine proteinases"/>
    <property type="match status" value="1"/>
</dbReference>
<feature type="domain" description="Peptidase C1A papain C-terminal" evidence="8">
    <location>
        <begin position="130"/>
        <end position="344"/>
    </location>
</feature>
<evidence type="ECO:0000256" key="2">
    <source>
        <dbReference type="ARBA" id="ARBA00022670"/>
    </source>
</evidence>
<dbReference type="Pfam" id="PF08246">
    <property type="entry name" value="Inhibitor_I29"/>
    <property type="match status" value="1"/>
</dbReference>
<dbReference type="InterPro" id="IPR013128">
    <property type="entry name" value="Peptidase_C1A"/>
</dbReference>
<dbReference type="PROSITE" id="PS00139">
    <property type="entry name" value="THIOL_PROTEASE_CYS"/>
    <property type="match status" value="1"/>
</dbReference>
<keyword evidence="6" id="KW-1015">Disulfide bond</keyword>
<keyword evidence="5" id="KW-0788">Thiol protease</keyword>
<gene>
    <name evidence="10" type="ORF">CCAM_LOCUS17713</name>
</gene>
<dbReference type="InterPro" id="IPR039417">
    <property type="entry name" value="Peptidase_C1A_papain-like"/>
</dbReference>
<dbReference type="Proteomes" id="UP000595140">
    <property type="component" value="Unassembled WGS sequence"/>
</dbReference>
<evidence type="ECO:0000256" key="6">
    <source>
        <dbReference type="ARBA" id="ARBA00023157"/>
    </source>
</evidence>
<dbReference type="PRINTS" id="PR00705">
    <property type="entry name" value="PAPAIN"/>
</dbReference>
<dbReference type="PROSITE" id="PS00640">
    <property type="entry name" value="THIOL_PROTEASE_ASN"/>
    <property type="match status" value="1"/>
</dbReference>
<evidence type="ECO:0000256" key="1">
    <source>
        <dbReference type="ARBA" id="ARBA00008455"/>
    </source>
</evidence>
<evidence type="ECO:0000259" key="9">
    <source>
        <dbReference type="SMART" id="SM00848"/>
    </source>
</evidence>
<dbReference type="FunFam" id="3.90.70.10:FF:000067">
    <property type="entry name" value="Senescence-specific cysteine protease"/>
    <property type="match status" value="1"/>
</dbReference>
<proteinExistence type="inferred from homology"/>
<keyword evidence="3 7" id="KW-0732">Signal</keyword>
<dbReference type="InterPro" id="IPR038765">
    <property type="entry name" value="Papain-like_cys_pep_sf"/>
</dbReference>
<evidence type="ECO:0000313" key="11">
    <source>
        <dbReference type="Proteomes" id="UP000595140"/>
    </source>
</evidence>
<dbReference type="EMBL" id="OOIL02001452">
    <property type="protein sequence ID" value="VFQ75937.1"/>
    <property type="molecule type" value="Genomic_DNA"/>
</dbReference>
<evidence type="ECO:0000256" key="3">
    <source>
        <dbReference type="ARBA" id="ARBA00022729"/>
    </source>
</evidence>
<dbReference type="InterPro" id="IPR013201">
    <property type="entry name" value="Prot_inhib_I29"/>
</dbReference>
<keyword evidence="4" id="KW-0378">Hydrolase</keyword>
<organism evidence="10 11">
    <name type="scientific">Cuscuta campestris</name>
    <dbReference type="NCBI Taxonomy" id="132261"/>
    <lineage>
        <taxon>Eukaryota</taxon>
        <taxon>Viridiplantae</taxon>
        <taxon>Streptophyta</taxon>
        <taxon>Embryophyta</taxon>
        <taxon>Tracheophyta</taxon>
        <taxon>Spermatophyta</taxon>
        <taxon>Magnoliopsida</taxon>
        <taxon>eudicotyledons</taxon>
        <taxon>Gunneridae</taxon>
        <taxon>Pentapetalae</taxon>
        <taxon>asterids</taxon>
        <taxon>lamiids</taxon>
        <taxon>Solanales</taxon>
        <taxon>Convolvulaceae</taxon>
        <taxon>Cuscuteae</taxon>
        <taxon>Cuscuta</taxon>
        <taxon>Cuscuta subgen. Grammica</taxon>
        <taxon>Cuscuta sect. Cleistogrammica</taxon>
    </lineage>
</organism>
<dbReference type="Gene3D" id="3.90.70.10">
    <property type="entry name" value="Cysteine proteinases"/>
    <property type="match status" value="1"/>
</dbReference>
<keyword evidence="2" id="KW-0645">Protease</keyword>
<protein>
    <submittedName>
        <fullName evidence="10">Uncharacterized protein</fullName>
    </submittedName>
</protein>
<dbReference type="GO" id="GO:0006508">
    <property type="term" value="P:proteolysis"/>
    <property type="evidence" value="ECO:0007669"/>
    <property type="project" value="UniProtKB-KW"/>
</dbReference>
<feature type="signal peptide" evidence="7">
    <location>
        <begin position="1"/>
        <end position="26"/>
    </location>
</feature>
<dbReference type="InterPro" id="IPR000169">
    <property type="entry name" value="Pept_cys_AS"/>
</dbReference>
<comment type="similarity">
    <text evidence="1">Belongs to the peptidase C1 family.</text>
</comment>
<evidence type="ECO:0000259" key="8">
    <source>
        <dbReference type="SMART" id="SM00645"/>
    </source>
</evidence>
<name>A0A484LHY8_9ASTE</name>
<accession>A0A484LHY8</accession>
<dbReference type="Pfam" id="PF00112">
    <property type="entry name" value="Peptidase_C1"/>
    <property type="match status" value="1"/>
</dbReference>
<dbReference type="AlphaFoldDB" id="A0A484LHY8"/>
<dbReference type="CDD" id="cd02248">
    <property type="entry name" value="Peptidase_C1A"/>
    <property type="match status" value="1"/>
</dbReference>
<reference evidence="10 11" key="1">
    <citation type="submission" date="2018-04" db="EMBL/GenBank/DDBJ databases">
        <authorList>
            <person name="Vogel A."/>
        </authorList>
    </citation>
    <scope>NUCLEOTIDE SEQUENCE [LARGE SCALE GENOMIC DNA]</scope>
</reference>
<dbReference type="GO" id="GO:0008234">
    <property type="term" value="F:cysteine-type peptidase activity"/>
    <property type="evidence" value="ECO:0007669"/>
    <property type="project" value="UniProtKB-KW"/>
</dbReference>
<evidence type="ECO:0000256" key="7">
    <source>
        <dbReference type="SAM" id="SignalP"/>
    </source>
</evidence>
<evidence type="ECO:0000313" key="10">
    <source>
        <dbReference type="EMBL" id="VFQ75937.1"/>
    </source>
</evidence>
<dbReference type="SMART" id="SM00848">
    <property type="entry name" value="Inhibitor_I29"/>
    <property type="match status" value="1"/>
</dbReference>
<evidence type="ECO:0000256" key="4">
    <source>
        <dbReference type="ARBA" id="ARBA00022801"/>
    </source>
</evidence>
<sequence length="364" mass="39562">MKMKKKKMTILLSAGIIMMWACCSSAAEDAAAENRLMTERFEEWMAEYGRVYSTQNEKSKRFSAFRDNAIFVDSFNSAGDQNYTLGTNKFADLTYDEFRSSWLGYAAAAPVSDDGTTTTTAPFLYENVTAPAAVDWVKKGAVTPVKNQSSCGCCWAFSAVAAVEGITKISTGKLISLSEQQLVDCNTKNHGCNGGTMEAAFNYIAGNKGIAKETNYPYTKVQRTCRRNKAAAAAARIGGFRQVPPNNEAVLAKAVSRQPVSVCIDAGKAMQLYKGGIFSSGCTAKINHGVTAVGYVADPAGKKFWLIKNSWGQDWGEKGYVRLLRDSGAPEGLCGVATQSSFPTPPKYSRPKINFSFDFSRFPM</sequence>
<dbReference type="InterPro" id="IPR025661">
    <property type="entry name" value="Pept_asp_AS"/>
</dbReference>
<dbReference type="PANTHER" id="PTHR12411">
    <property type="entry name" value="CYSTEINE PROTEASE FAMILY C1-RELATED"/>
    <property type="match status" value="1"/>
</dbReference>
<dbReference type="SMART" id="SM00645">
    <property type="entry name" value="Pept_C1"/>
    <property type="match status" value="1"/>
</dbReference>